<dbReference type="KEGG" id="abra:BN85306400"/>
<evidence type="ECO:0000256" key="14">
    <source>
        <dbReference type="NCBIfam" id="TIGR00593"/>
    </source>
</evidence>
<dbReference type="STRING" id="61635.BN85306400"/>
<feature type="domain" description="5'-3' exonuclease" evidence="17">
    <location>
        <begin position="2"/>
        <end position="264"/>
    </location>
</feature>
<dbReference type="InterPro" id="IPR008918">
    <property type="entry name" value="HhH2"/>
</dbReference>
<dbReference type="InterPro" id="IPR018320">
    <property type="entry name" value="DNA_polymerase_1"/>
</dbReference>
<dbReference type="OrthoDB" id="9806424at2"/>
<evidence type="ECO:0000256" key="9">
    <source>
        <dbReference type="ARBA" id="ARBA00022932"/>
    </source>
</evidence>
<dbReference type="InterPro" id="IPR043502">
    <property type="entry name" value="DNA/RNA_pol_sf"/>
</dbReference>
<dbReference type="PROSITE" id="PS00447">
    <property type="entry name" value="DNA_POLYMERASE_A"/>
    <property type="match status" value="1"/>
</dbReference>
<comment type="catalytic activity">
    <reaction evidence="12 15">
        <text>DNA(n) + a 2'-deoxyribonucleoside 5'-triphosphate = DNA(n+1) + diphosphate</text>
        <dbReference type="Rhea" id="RHEA:22508"/>
        <dbReference type="Rhea" id="RHEA-COMP:17339"/>
        <dbReference type="Rhea" id="RHEA-COMP:17340"/>
        <dbReference type="ChEBI" id="CHEBI:33019"/>
        <dbReference type="ChEBI" id="CHEBI:61560"/>
        <dbReference type="ChEBI" id="CHEBI:173112"/>
        <dbReference type="EC" id="2.7.7.7"/>
    </reaction>
</comment>
<dbReference type="Gene3D" id="1.20.1060.10">
    <property type="entry name" value="Taq DNA Polymerase, Chain T, domain 4"/>
    <property type="match status" value="1"/>
</dbReference>
<evidence type="ECO:0000256" key="12">
    <source>
        <dbReference type="ARBA" id="ARBA00049244"/>
    </source>
</evidence>
<evidence type="ECO:0000256" key="3">
    <source>
        <dbReference type="ARBA" id="ARBA00022695"/>
    </source>
</evidence>
<dbReference type="InterPro" id="IPR029060">
    <property type="entry name" value="PIN-like_dom_sf"/>
</dbReference>
<dbReference type="Pfam" id="PF01367">
    <property type="entry name" value="5_3_exonuc"/>
    <property type="match status" value="1"/>
</dbReference>
<evidence type="ECO:0000256" key="1">
    <source>
        <dbReference type="ARBA" id="ARBA00007705"/>
    </source>
</evidence>
<evidence type="ECO:0000256" key="15">
    <source>
        <dbReference type="RuleBase" id="RU004460"/>
    </source>
</evidence>
<keyword evidence="6 15" id="KW-0227">DNA damage</keyword>
<name>U4KN58_9MOLU</name>
<evidence type="ECO:0000256" key="10">
    <source>
        <dbReference type="ARBA" id="ARBA00023125"/>
    </source>
</evidence>
<dbReference type="GO" id="GO:0006261">
    <property type="term" value="P:DNA-templated DNA replication"/>
    <property type="evidence" value="ECO:0007669"/>
    <property type="project" value="UniProtKB-UniRule"/>
</dbReference>
<dbReference type="GO" id="GO:0006302">
    <property type="term" value="P:double-strand break repair"/>
    <property type="evidence" value="ECO:0007669"/>
    <property type="project" value="TreeGrafter"/>
</dbReference>
<dbReference type="InterPro" id="IPR054690">
    <property type="entry name" value="DNA_polI_exonuclease"/>
</dbReference>
<dbReference type="HOGENOM" id="CLU_004675_0_0_14"/>
<dbReference type="InterPro" id="IPR002298">
    <property type="entry name" value="DNA_polymerase_A"/>
</dbReference>
<dbReference type="GO" id="GO:0008408">
    <property type="term" value="F:3'-5' exonuclease activity"/>
    <property type="evidence" value="ECO:0007669"/>
    <property type="project" value="InterPro"/>
</dbReference>
<dbReference type="Gene3D" id="3.40.50.1010">
    <property type="entry name" value="5'-nuclease"/>
    <property type="match status" value="1"/>
</dbReference>
<dbReference type="NCBIfam" id="NF004397">
    <property type="entry name" value="PRK05755.1"/>
    <property type="match status" value="1"/>
</dbReference>
<dbReference type="Pfam" id="PF00476">
    <property type="entry name" value="DNA_pol_A"/>
    <property type="match status" value="1"/>
</dbReference>
<evidence type="ECO:0000256" key="5">
    <source>
        <dbReference type="ARBA" id="ARBA00022722"/>
    </source>
</evidence>
<evidence type="ECO:0000259" key="17">
    <source>
        <dbReference type="SMART" id="SM00475"/>
    </source>
</evidence>
<dbReference type="EMBL" id="FO681348">
    <property type="protein sequence ID" value="CCV65661.1"/>
    <property type="molecule type" value="Genomic_DNA"/>
</dbReference>
<dbReference type="InterPro" id="IPR019760">
    <property type="entry name" value="DNA-dir_DNA_pol_A_CS"/>
</dbReference>
<evidence type="ECO:0000256" key="13">
    <source>
        <dbReference type="ARBA" id="ARBA00049957"/>
    </source>
</evidence>
<dbReference type="GO" id="GO:0003677">
    <property type="term" value="F:DNA binding"/>
    <property type="evidence" value="ECO:0007669"/>
    <property type="project" value="UniProtKB-UniRule"/>
</dbReference>
<evidence type="ECO:0000256" key="2">
    <source>
        <dbReference type="ARBA" id="ARBA00022679"/>
    </source>
</evidence>
<dbReference type="EC" id="2.7.7.7" evidence="14 15"/>
<dbReference type="Pfam" id="PF22619">
    <property type="entry name" value="DNA_polI_exo1"/>
    <property type="match status" value="1"/>
</dbReference>
<dbReference type="SUPFAM" id="SSF56672">
    <property type="entry name" value="DNA/RNA polymerases"/>
    <property type="match status" value="1"/>
</dbReference>
<feature type="domain" description="DNA-directed DNA polymerase family A palm" evidence="18">
    <location>
        <begin position="633"/>
        <end position="837"/>
    </location>
</feature>
<dbReference type="InterPro" id="IPR002562">
    <property type="entry name" value="3'-5'_exonuclease_dom"/>
</dbReference>
<dbReference type="SMART" id="SM00279">
    <property type="entry name" value="HhH2"/>
    <property type="match status" value="1"/>
</dbReference>
<evidence type="ECO:0000259" key="16">
    <source>
        <dbReference type="SMART" id="SM00474"/>
    </source>
</evidence>
<organism evidence="19 20">
    <name type="scientific">Acholeplasma brassicae</name>
    <dbReference type="NCBI Taxonomy" id="61635"/>
    <lineage>
        <taxon>Bacteria</taxon>
        <taxon>Bacillati</taxon>
        <taxon>Mycoplasmatota</taxon>
        <taxon>Mollicutes</taxon>
        <taxon>Acholeplasmatales</taxon>
        <taxon>Acholeplasmataceae</taxon>
        <taxon>Acholeplasma</taxon>
    </lineage>
</organism>
<dbReference type="SUPFAM" id="SSF88723">
    <property type="entry name" value="PIN domain-like"/>
    <property type="match status" value="1"/>
</dbReference>
<comment type="function">
    <text evidence="13">5'-3' exonuclease acting preferentially on double-stranded DNA.</text>
</comment>
<accession>U4KN58</accession>
<dbReference type="InterPro" id="IPR036397">
    <property type="entry name" value="RNaseH_sf"/>
</dbReference>
<dbReference type="InterPro" id="IPR020046">
    <property type="entry name" value="5-3_exonucl_a-hlix_arch_N"/>
</dbReference>
<proteinExistence type="inferred from homology"/>
<reference evidence="19 20" key="1">
    <citation type="journal article" date="2013" name="J. Mol. Microbiol. Biotechnol.">
        <title>Analysis of the Complete Genomes of Acholeplasma brassicae , A. palmae and A. laidlawii and Their Comparison to the Obligate Parasites from ' Candidatus Phytoplasma'.</title>
        <authorList>
            <person name="Kube M."/>
            <person name="Siewert C."/>
            <person name="Migdoll A.M."/>
            <person name="Duduk B."/>
            <person name="Holz S."/>
            <person name="Rabus R."/>
            <person name="Seemuller E."/>
            <person name="Mitrovic J."/>
            <person name="Muller I."/>
            <person name="Buttner C."/>
            <person name="Reinhardt R."/>
        </authorList>
    </citation>
    <scope>NUCLEOTIDE SEQUENCE [LARGE SCALE GENOMIC DNA]</scope>
    <source>
        <strain evidence="20">0502</strain>
    </source>
</reference>
<sequence>MKRLVLIDGNSLFFRAYYATAYPGGNLMKNTKGVYTNAVFAFVNMIEKILEKPYSHALIAFDTPKKTKRHEQYEDYKAGRAPMPEEMQMQIPLIHEYLSALNVADYALEGYEADDIIGTFSVIASKTDYQVDIYSSDRDLLQLIDHNVTIHLIKKGVTDIEAMNPTSFLEKYGISHELMIDLKALMGDASDNIPGVPGVGEKTAVKLLQTYGTLDKILENKEDIKGKLGERIRENEDKAILSKELATIDLDVPLTITFESLAYQKYDFDRLVSFYNECDFHAFIKKLDKPKEELKDFDYKLITSHQDIKKILKTNMAVHLEIYDFNYHKSDLVGFSLADEDSTYFIPVNVALESIDFQMFLSDDSIVKYTFDSKAMKVALLWKGLDLNGVSFDMLLAAYLINQKLAKDDFKVICMAFDYDQIDYDEQIYGKGAKKQLPEESIYQVHVAKKARAIFDLKDTLLSELKINEQFDLYSEIELPLSSVLARMEYNGISVDQEELKHQKTELKKRIDVLEKSIYESVGKEFNIASPKQLGEVLFVDLGLETSKKTKGKNYSTNIDVLNHLMDKHPVIPMILEYRQLTKLYSTYIEGLEQSVFEDGKVHTIYAQALTATGRLSSLEPNLQNIPVRTAEGREIRKLFVAKEHNYLLAADYSQIELRVLAAMANVKNLIKAFNENKDIHEQTAKEVFGSEMVSADERRKAKAVNFGIIYGIGSWSLAEDLSVTPREAQNFIDKYLEVYPEIKTYMDNTIETATELGYVKTLMNRRRYISELSSPLYQVREFGKRTAMNAPIQGSAADIIKIAMIKLQNYLLKNKKRSKLLLQVHDELILEVPEKELEEMKRVVPEIMANAVDLTVSLKTSCDVGTNWFDL</sequence>
<dbReference type="PANTHER" id="PTHR10133">
    <property type="entry name" value="DNA POLYMERASE I"/>
    <property type="match status" value="1"/>
</dbReference>
<dbReference type="CDD" id="cd09859">
    <property type="entry name" value="PIN_53EXO"/>
    <property type="match status" value="1"/>
</dbReference>
<dbReference type="NCBIfam" id="TIGR00593">
    <property type="entry name" value="pola"/>
    <property type="match status" value="1"/>
</dbReference>
<protein>
    <recommendedName>
        <fullName evidence="14 15">DNA polymerase I</fullName>
        <ecNumber evidence="14 15">2.7.7.7</ecNumber>
    </recommendedName>
</protein>
<evidence type="ECO:0000313" key="20">
    <source>
        <dbReference type="Proteomes" id="UP000032737"/>
    </source>
</evidence>
<keyword evidence="11 15" id="KW-0234">DNA repair</keyword>
<dbReference type="NCBIfam" id="NF011547">
    <property type="entry name" value="PRK14976.1-4"/>
    <property type="match status" value="1"/>
</dbReference>
<dbReference type="FunFam" id="1.20.1060.10:FF:000001">
    <property type="entry name" value="DNA polymerase I"/>
    <property type="match status" value="1"/>
</dbReference>
<dbReference type="PANTHER" id="PTHR10133:SF27">
    <property type="entry name" value="DNA POLYMERASE NU"/>
    <property type="match status" value="1"/>
</dbReference>
<keyword evidence="3 15" id="KW-0548">Nucleotidyltransferase</keyword>
<dbReference type="Pfam" id="PF02739">
    <property type="entry name" value="5_3_exonuc_N"/>
    <property type="match status" value="1"/>
</dbReference>
<dbReference type="InterPro" id="IPR012337">
    <property type="entry name" value="RNaseH-like_sf"/>
</dbReference>
<evidence type="ECO:0000256" key="8">
    <source>
        <dbReference type="ARBA" id="ARBA00022839"/>
    </source>
</evidence>
<evidence type="ECO:0000256" key="7">
    <source>
        <dbReference type="ARBA" id="ARBA00022801"/>
    </source>
</evidence>
<dbReference type="Gene3D" id="1.10.150.20">
    <property type="entry name" value="5' to 3' exonuclease, C-terminal subdomain"/>
    <property type="match status" value="2"/>
</dbReference>
<dbReference type="AlphaFoldDB" id="U4KN58"/>
<dbReference type="CDD" id="cd08637">
    <property type="entry name" value="DNA_pol_A_pol_I_C"/>
    <property type="match status" value="1"/>
</dbReference>
<keyword evidence="9 15" id="KW-0239">DNA-directed DNA polymerase</keyword>
<evidence type="ECO:0000259" key="18">
    <source>
        <dbReference type="SMART" id="SM00482"/>
    </source>
</evidence>
<dbReference type="InterPro" id="IPR036279">
    <property type="entry name" value="5-3_exonuclease_C_sf"/>
</dbReference>
<dbReference type="CDD" id="cd06140">
    <property type="entry name" value="DNA_polA_I_Bacillus_like_exo"/>
    <property type="match status" value="1"/>
</dbReference>
<dbReference type="SUPFAM" id="SSF53098">
    <property type="entry name" value="Ribonuclease H-like"/>
    <property type="match status" value="1"/>
</dbReference>
<evidence type="ECO:0000256" key="6">
    <source>
        <dbReference type="ARBA" id="ARBA00022763"/>
    </source>
</evidence>
<evidence type="ECO:0000256" key="4">
    <source>
        <dbReference type="ARBA" id="ARBA00022705"/>
    </source>
</evidence>
<dbReference type="InterPro" id="IPR001098">
    <property type="entry name" value="DNA-dir_DNA_pol_A_palm_dom"/>
</dbReference>
<dbReference type="SMART" id="SM00482">
    <property type="entry name" value="POLAc"/>
    <property type="match status" value="1"/>
</dbReference>
<feature type="domain" description="3'-5' exonuclease" evidence="16">
    <location>
        <begin position="299"/>
        <end position="466"/>
    </location>
</feature>
<keyword evidence="20" id="KW-1185">Reference proteome</keyword>
<dbReference type="RefSeq" id="WP_030004521.1">
    <property type="nucleotide sequence ID" value="NC_022549.1"/>
</dbReference>
<dbReference type="SUPFAM" id="SSF47807">
    <property type="entry name" value="5' to 3' exonuclease, C-terminal subdomain"/>
    <property type="match status" value="1"/>
</dbReference>
<dbReference type="FunFam" id="1.10.150.20:FF:000002">
    <property type="entry name" value="DNA polymerase I"/>
    <property type="match status" value="1"/>
</dbReference>
<dbReference type="PRINTS" id="PR00868">
    <property type="entry name" value="DNAPOLI"/>
</dbReference>
<keyword evidence="2 15" id="KW-0808">Transferase</keyword>
<dbReference type="Proteomes" id="UP000032737">
    <property type="component" value="Chromosome"/>
</dbReference>
<dbReference type="Gene3D" id="3.30.70.370">
    <property type="match status" value="1"/>
</dbReference>
<dbReference type="GO" id="GO:0003887">
    <property type="term" value="F:DNA-directed DNA polymerase activity"/>
    <property type="evidence" value="ECO:0007669"/>
    <property type="project" value="UniProtKB-UniRule"/>
</dbReference>
<dbReference type="Gene3D" id="3.30.420.10">
    <property type="entry name" value="Ribonuclease H-like superfamily/Ribonuclease H"/>
    <property type="match status" value="1"/>
</dbReference>
<keyword evidence="10 15" id="KW-0238">DNA-binding</keyword>
<dbReference type="FunFam" id="1.10.150.20:FF:000003">
    <property type="entry name" value="DNA polymerase I"/>
    <property type="match status" value="1"/>
</dbReference>
<evidence type="ECO:0000256" key="11">
    <source>
        <dbReference type="ARBA" id="ARBA00023204"/>
    </source>
</evidence>
<evidence type="ECO:0000313" key="19">
    <source>
        <dbReference type="EMBL" id="CCV65661.1"/>
    </source>
</evidence>
<keyword evidence="8" id="KW-0269">Exonuclease</keyword>
<dbReference type="InterPro" id="IPR020045">
    <property type="entry name" value="DNA_polI_H3TH"/>
</dbReference>
<dbReference type="SMART" id="SM00475">
    <property type="entry name" value="53EXOc"/>
    <property type="match status" value="1"/>
</dbReference>
<keyword evidence="4 15" id="KW-0235">DNA replication</keyword>
<gene>
    <name evidence="15 19" type="primary">polA</name>
    <name evidence="19" type="ORF">BN85306400</name>
</gene>
<keyword evidence="5" id="KW-0540">Nuclease</keyword>
<keyword evidence="7" id="KW-0378">Hydrolase</keyword>
<dbReference type="CDD" id="cd09898">
    <property type="entry name" value="H3TH_53EXO"/>
    <property type="match status" value="1"/>
</dbReference>
<dbReference type="SMART" id="SM00474">
    <property type="entry name" value="35EXOc"/>
    <property type="match status" value="1"/>
</dbReference>
<dbReference type="GO" id="GO:0008409">
    <property type="term" value="F:5'-3' exonuclease activity"/>
    <property type="evidence" value="ECO:0007669"/>
    <property type="project" value="InterPro"/>
</dbReference>
<dbReference type="InterPro" id="IPR002421">
    <property type="entry name" value="5-3_exonuclease"/>
</dbReference>
<comment type="similarity">
    <text evidence="1 15">Belongs to the DNA polymerase type-A family.</text>
</comment>